<proteinExistence type="predicted"/>
<dbReference type="EMBL" id="CM037621">
    <property type="protein sequence ID" value="KAH8002595.1"/>
    <property type="molecule type" value="Genomic_DNA"/>
</dbReference>
<reference evidence="1" key="1">
    <citation type="submission" date="2021-08" db="EMBL/GenBank/DDBJ databases">
        <title>The first chromosome-level gecko genome reveals the dynamic sex chromosomes of Neotropical dwarf geckos (Sphaerodactylidae: Sphaerodactylus).</title>
        <authorList>
            <person name="Pinto B.J."/>
            <person name="Keating S.E."/>
            <person name="Gamble T."/>
        </authorList>
    </citation>
    <scope>NUCLEOTIDE SEQUENCE</scope>
    <source>
        <strain evidence="1">TG3544</strain>
    </source>
</reference>
<comment type="caution">
    <text evidence="1">The sequence shown here is derived from an EMBL/GenBank/DDBJ whole genome shotgun (WGS) entry which is preliminary data.</text>
</comment>
<protein>
    <submittedName>
        <fullName evidence="1">Uncharacterized protein</fullName>
    </submittedName>
</protein>
<gene>
    <name evidence="1" type="ORF">K3G42_026488</name>
</gene>
<dbReference type="Proteomes" id="UP000827872">
    <property type="component" value="Linkage Group LG08"/>
</dbReference>
<sequence>MEKNQALVEDNEKLSCGLSEAAGQIAQMLKRRIMLEQRDEKTSALVGMDLKKKLKEQPKLLKMREITERTVSKLNQDIRPTKNPWVQLIHQMKEDEDI</sequence>
<organism evidence="1 2">
    <name type="scientific">Sphaerodactylus townsendi</name>
    <dbReference type="NCBI Taxonomy" id="933632"/>
    <lineage>
        <taxon>Eukaryota</taxon>
        <taxon>Metazoa</taxon>
        <taxon>Chordata</taxon>
        <taxon>Craniata</taxon>
        <taxon>Vertebrata</taxon>
        <taxon>Euteleostomi</taxon>
        <taxon>Lepidosauria</taxon>
        <taxon>Squamata</taxon>
        <taxon>Bifurcata</taxon>
        <taxon>Gekkota</taxon>
        <taxon>Sphaerodactylidae</taxon>
        <taxon>Sphaerodactylus</taxon>
    </lineage>
</organism>
<keyword evidence="2" id="KW-1185">Reference proteome</keyword>
<evidence type="ECO:0000313" key="2">
    <source>
        <dbReference type="Proteomes" id="UP000827872"/>
    </source>
</evidence>
<evidence type="ECO:0000313" key="1">
    <source>
        <dbReference type="EMBL" id="KAH8002595.1"/>
    </source>
</evidence>
<accession>A0ACB8FC74</accession>
<name>A0ACB8FC74_9SAUR</name>